<name>A0ABQ5BPV3_9ASTR</name>
<dbReference type="EMBL" id="BQNB010013394">
    <property type="protein sequence ID" value="GJT15404.1"/>
    <property type="molecule type" value="Genomic_DNA"/>
</dbReference>
<proteinExistence type="predicted"/>
<dbReference type="Proteomes" id="UP001151760">
    <property type="component" value="Unassembled WGS sequence"/>
</dbReference>
<accession>A0ABQ5BPV3</accession>
<feature type="non-terminal residue" evidence="2">
    <location>
        <position position="1"/>
    </location>
</feature>
<feature type="region of interest" description="Disordered" evidence="1">
    <location>
        <begin position="275"/>
        <end position="341"/>
    </location>
</feature>
<feature type="compositionally biased region" description="Basic and acidic residues" evidence="1">
    <location>
        <begin position="332"/>
        <end position="341"/>
    </location>
</feature>
<reference evidence="2" key="2">
    <citation type="submission" date="2022-01" db="EMBL/GenBank/DDBJ databases">
        <authorList>
            <person name="Yamashiro T."/>
            <person name="Shiraishi A."/>
            <person name="Satake H."/>
            <person name="Nakayama K."/>
        </authorList>
    </citation>
    <scope>NUCLEOTIDE SEQUENCE</scope>
</reference>
<keyword evidence="3" id="KW-1185">Reference proteome</keyword>
<gene>
    <name evidence="2" type="ORF">Tco_0874110</name>
</gene>
<feature type="compositionally biased region" description="Basic and acidic residues" evidence="1">
    <location>
        <begin position="374"/>
        <end position="385"/>
    </location>
</feature>
<evidence type="ECO:0000256" key="1">
    <source>
        <dbReference type="SAM" id="MobiDB-lite"/>
    </source>
</evidence>
<evidence type="ECO:0000313" key="3">
    <source>
        <dbReference type="Proteomes" id="UP001151760"/>
    </source>
</evidence>
<sequence length="430" mass="48836">SSKIDLIFEEFAGELAHIAPIPPGIVEAIFDPNDDTSSDDDDFEDVEYVSLEEVNDDQEEKKFNLEDIFQIQDVILREKLLNVHRLISNIESLKDNPTPDRVLESPSPFPIPVVDSDSIFEESDTSFSHSGNSLPEFESFSDHTEETRSGSTTTHANYSLPEYDSFLFEIEPDQEGLISIDNSNDPLLELPEFESFHFDPSFPRPPPEPPDVEICLYFEPDAPVINNFDVLNNDEPFDPGEGENVIFLNVEEDDFLSFTIRTFLPFVTYPEDYPDFEDSRAHGTDIKEKDKNKDKTGQNQARDWKERKNTSPTVPSDLIGPARNPFYGSGQTKHDPLKERGRIVSLKQRLAGKKSLKKQWMQKESVSKQGRKPAKVEPSVHKDPAFDELADDTLDYMETEDAQDMGKTRNVVNEEKETADNKDAHSTAHS</sequence>
<feature type="region of interest" description="Disordered" evidence="1">
    <location>
        <begin position="354"/>
        <end position="430"/>
    </location>
</feature>
<organism evidence="2 3">
    <name type="scientific">Tanacetum coccineum</name>
    <dbReference type="NCBI Taxonomy" id="301880"/>
    <lineage>
        <taxon>Eukaryota</taxon>
        <taxon>Viridiplantae</taxon>
        <taxon>Streptophyta</taxon>
        <taxon>Embryophyta</taxon>
        <taxon>Tracheophyta</taxon>
        <taxon>Spermatophyta</taxon>
        <taxon>Magnoliopsida</taxon>
        <taxon>eudicotyledons</taxon>
        <taxon>Gunneridae</taxon>
        <taxon>Pentapetalae</taxon>
        <taxon>asterids</taxon>
        <taxon>campanulids</taxon>
        <taxon>Asterales</taxon>
        <taxon>Asteraceae</taxon>
        <taxon>Asteroideae</taxon>
        <taxon>Anthemideae</taxon>
        <taxon>Anthemidinae</taxon>
        <taxon>Tanacetum</taxon>
    </lineage>
</organism>
<comment type="caution">
    <text evidence="2">The sequence shown here is derived from an EMBL/GenBank/DDBJ whole genome shotgun (WGS) entry which is preliminary data.</text>
</comment>
<feature type="compositionally biased region" description="Basic and acidic residues" evidence="1">
    <location>
        <begin position="277"/>
        <end position="309"/>
    </location>
</feature>
<feature type="compositionally biased region" description="Basic and acidic residues" evidence="1">
    <location>
        <begin position="404"/>
        <end position="430"/>
    </location>
</feature>
<evidence type="ECO:0000313" key="2">
    <source>
        <dbReference type="EMBL" id="GJT15404.1"/>
    </source>
</evidence>
<reference evidence="2" key="1">
    <citation type="journal article" date="2022" name="Int. J. Mol. Sci.">
        <title>Draft Genome of Tanacetum Coccineum: Genomic Comparison of Closely Related Tanacetum-Family Plants.</title>
        <authorList>
            <person name="Yamashiro T."/>
            <person name="Shiraishi A."/>
            <person name="Nakayama K."/>
            <person name="Satake H."/>
        </authorList>
    </citation>
    <scope>NUCLEOTIDE SEQUENCE</scope>
</reference>
<feature type="compositionally biased region" description="Acidic residues" evidence="1">
    <location>
        <begin position="386"/>
        <end position="403"/>
    </location>
</feature>
<feature type="region of interest" description="Disordered" evidence="1">
    <location>
        <begin position="122"/>
        <end position="156"/>
    </location>
</feature>
<protein>
    <submittedName>
        <fullName evidence="2">Uncharacterized protein</fullName>
    </submittedName>
</protein>